<sequence>MFQALLSRLSNDCASAQCRTDGFTCVFVQIVSVKPLKVKDETGSLVLNLPKESEVFLRDVQYGGYCYVLLDTSKRPIRLTTQLPKWRILHSANYRNFVIALAKRFGMDNNDYHDFEAHLWGRG</sequence>
<dbReference type="Proteomes" id="UP000271098">
    <property type="component" value="Unassembled WGS sequence"/>
</dbReference>
<organism evidence="1 2">
    <name type="scientific">Gongylonema pulchrum</name>
    <dbReference type="NCBI Taxonomy" id="637853"/>
    <lineage>
        <taxon>Eukaryota</taxon>
        <taxon>Metazoa</taxon>
        <taxon>Ecdysozoa</taxon>
        <taxon>Nematoda</taxon>
        <taxon>Chromadorea</taxon>
        <taxon>Rhabditida</taxon>
        <taxon>Spirurina</taxon>
        <taxon>Spiruromorpha</taxon>
        <taxon>Spiruroidea</taxon>
        <taxon>Gongylonematidae</taxon>
        <taxon>Gongylonema</taxon>
    </lineage>
</organism>
<proteinExistence type="predicted"/>
<evidence type="ECO:0000313" key="2">
    <source>
        <dbReference type="Proteomes" id="UP000271098"/>
    </source>
</evidence>
<dbReference type="EMBL" id="UYRT01015603">
    <property type="protein sequence ID" value="VDK55129.1"/>
    <property type="molecule type" value="Genomic_DNA"/>
</dbReference>
<gene>
    <name evidence="1" type="ORF">GPUH_LOCUS6554</name>
</gene>
<accession>A0A3P6R268</accession>
<reference evidence="1 2" key="1">
    <citation type="submission" date="2018-11" db="EMBL/GenBank/DDBJ databases">
        <authorList>
            <consortium name="Pathogen Informatics"/>
        </authorList>
    </citation>
    <scope>NUCLEOTIDE SEQUENCE [LARGE SCALE GENOMIC DNA]</scope>
</reference>
<protein>
    <submittedName>
        <fullName evidence="1">Uncharacterized protein</fullName>
    </submittedName>
</protein>
<dbReference type="AlphaFoldDB" id="A0A3P6R268"/>
<dbReference type="OrthoDB" id="5822351at2759"/>
<name>A0A3P6R268_9BILA</name>
<keyword evidence="2" id="KW-1185">Reference proteome</keyword>
<evidence type="ECO:0000313" key="1">
    <source>
        <dbReference type="EMBL" id="VDK55129.1"/>
    </source>
</evidence>